<name>A0A0D5NQC8_9BACL</name>
<dbReference type="SUPFAM" id="SSF54292">
    <property type="entry name" value="2Fe-2S ferredoxin-like"/>
    <property type="match status" value="1"/>
</dbReference>
<accession>A0A0D5NQC8</accession>
<dbReference type="Pfam" id="PF00111">
    <property type="entry name" value="Fer2"/>
    <property type="match status" value="1"/>
</dbReference>
<dbReference type="InterPro" id="IPR001041">
    <property type="entry name" value="2Fe-2S_ferredoxin-type"/>
</dbReference>
<dbReference type="Proteomes" id="UP000032633">
    <property type="component" value="Chromosome"/>
</dbReference>
<dbReference type="EMBL" id="CP011058">
    <property type="protein sequence ID" value="AJY77182.1"/>
    <property type="molecule type" value="Genomic_DNA"/>
</dbReference>
<dbReference type="HOGENOM" id="CLU_082632_5_2_9"/>
<protein>
    <submittedName>
        <fullName evidence="2">Ferredoxin</fullName>
    </submittedName>
</protein>
<evidence type="ECO:0000259" key="1">
    <source>
        <dbReference type="PROSITE" id="PS51085"/>
    </source>
</evidence>
<dbReference type="RefSeq" id="WP_045672607.1">
    <property type="nucleotide sequence ID" value="NZ_CP011058.1"/>
</dbReference>
<dbReference type="PROSITE" id="PS51085">
    <property type="entry name" value="2FE2S_FER_2"/>
    <property type="match status" value="1"/>
</dbReference>
<proteinExistence type="predicted"/>
<dbReference type="Gene3D" id="3.10.20.30">
    <property type="match status" value="1"/>
</dbReference>
<feature type="domain" description="2Fe-2S ferredoxin-type" evidence="1">
    <location>
        <begin position="3"/>
        <end position="100"/>
    </location>
</feature>
<dbReference type="KEGG" id="pbj:VN24_24800"/>
<dbReference type="PATRIC" id="fig|1126833.4.peg.5453"/>
<dbReference type="InterPro" id="IPR036010">
    <property type="entry name" value="2Fe-2S_ferredoxin-like_sf"/>
</dbReference>
<evidence type="ECO:0000313" key="3">
    <source>
        <dbReference type="Proteomes" id="UP000032633"/>
    </source>
</evidence>
<sequence length="121" mass="12699">MTYEVTFLPEGRKVSVRPGMTVLGAARQARIGIRSRCGGKAGCLMCKVDVASGGGTAGDGLSPAGLLEKRKLAGLDSSRTRLACQAKVTGNAVISVPEDPLKAAVRRQLEKAEQDEDDLGW</sequence>
<dbReference type="AlphaFoldDB" id="A0A0D5NQC8"/>
<dbReference type="InterPro" id="IPR012675">
    <property type="entry name" value="Beta-grasp_dom_sf"/>
</dbReference>
<reference evidence="3" key="2">
    <citation type="submission" date="2015-03" db="EMBL/GenBank/DDBJ databases">
        <title>Genome sequence of Paenibacillus beijingensis strain DSM 24997T.</title>
        <authorList>
            <person name="Kwak Y."/>
            <person name="Shin J.-H."/>
        </authorList>
    </citation>
    <scope>NUCLEOTIDE SEQUENCE [LARGE SCALE GENOMIC DNA]</scope>
    <source>
        <strain evidence="3">DSM 24997</strain>
    </source>
</reference>
<dbReference type="STRING" id="1126833.VN24_24800"/>
<dbReference type="OrthoDB" id="9810588at2"/>
<organism evidence="2 3">
    <name type="scientific">Paenibacillus beijingensis</name>
    <dbReference type="NCBI Taxonomy" id="1126833"/>
    <lineage>
        <taxon>Bacteria</taxon>
        <taxon>Bacillati</taxon>
        <taxon>Bacillota</taxon>
        <taxon>Bacilli</taxon>
        <taxon>Bacillales</taxon>
        <taxon>Paenibacillaceae</taxon>
        <taxon>Paenibacillus</taxon>
    </lineage>
</organism>
<dbReference type="GO" id="GO:0051536">
    <property type="term" value="F:iron-sulfur cluster binding"/>
    <property type="evidence" value="ECO:0007669"/>
    <property type="project" value="InterPro"/>
</dbReference>
<dbReference type="CDD" id="cd00207">
    <property type="entry name" value="fer2"/>
    <property type="match status" value="1"/>
</dbReference>
<keyword evidence="3" id="KW-1185">Reference proteome</keyword>
<gene>
    <name evidence="2" type="ORF">VN24_24800</name>
</gene>
<evidence type="ECO:0000313" key="2">
    <source>
        <dbReference type="EMBL" id="AJY77182.1"/>
    </source>
</evidence>
<reference evidence="2 3" key="1">
    <citation type="journal article" date="2015" name="J. Biotechnol.">
        <title>Complete genome sequence of Paenibacillus beijingensis 7188(T) (=DSM 24997(T)), a novel rhizobacterium from jujube garden soil.</title>
        <authorList>
            <person name="Kwak Y."/>
            <person name="Shin J.H."/>
        </authorList>
    </citation>
    <scope>NUCLEOTIDE SEQUENCE [LARGE SCALE GENOMIC DNA]</scope>
    <source>
        <strain evidence="2 3">DSM 24997</strain>
    </source>
</reference>